<dbReference type="InterPro" id="IPR027417">
    <property type="entry name" value="P-loop_NTPase"/>
</dbReference>
<evidence type="ECO:0000256" key="4">
    <source>
        <dbReference type="ARBA" id="ARBA00022806"/>
    </source>
</evidence>
<keyword evidence="6" id="KW-0694">RNA-binding</keyword>
<dbReference type="Pfam" id="PF00271">
    <property type="entry name" value="Helicase_C"/>
    <property type="match status" value="1"/>
</dbReference>
<dbReference type="EMBL" id="JABELV010000052">
    <property type="protein sequence ID" value="KAG7553568.1"/>
    <property type="molecule type" value="Genomic_DNA"/>
</dbReference>
<dbReference type="PROSITE" id="PS51195">
    <property type="entry name" value="Q_MOTIF"/>
    <property type="match status" value="1"/>
</dbReference>
<dbReference type="PROSITE" id="PS51192">
    <property type="entry name" value="HELICASE_ATP_BIND_1"/>
    <property type="match status" value="1"/>
</dbReference>
<feature type="domain" description="Helicase C-terminal" evidence="11">
    <location>
        <begin position="326"/>
        <end position="507"/>
    </location>
</feature>
<feature type="domain" description="Helicase ATP-binding" evidence="10">
    <location>
        <begin position="148"/>
        <end position="315"/>
    </location>
</feature>
<dbReference type="GO" id="GO:0003723">
    <property type="term" value="F:RNA binding"/>
    <property type="evidence" value="ECO:0007669"/>
    <property type="project" value="UniProtKB-KW"/>
</dbReference>
<keyword evidence="5" id="KW-0067">ATP-binding</keyword>
<keyword evidence="3" id="KW-0378">Hydrolase</keyword>
<feature type="compositionally biased region" description="Basic and acidic residues" evidence="9">
    <location>
        <begin position="69"/>
        <end position="79"/>
    </location>
</feature>
<dbReference type="EC" id="3.6.4.13" evidence="1"/>
<evidence type="ECO:0000256" key="9">
    <source>
        <dbReference type="SAM" id="MobiDB-lite"/>
    </source>
</evidence>
<dbReference type="GO" id="GO:0003724">
    <property type="term" value="F:RNA helicase activity"/>
    <property type="evidence" value="ECO:0007669"/>
    <property type="project" value="UniProtKB-EC"/>
</dbReference>
<dbReference type="PROSITE" id="PS51194">
    <property type="entry name" value="HELICASE_CTER"/>
    <property type="match status" value="1"/>
</dbReference>
<evidence type="ECO:0000313" key="14">
    <source>
        <dbReference type="Proteomes" id="UP000812966"/>
    </source>
</evidence>
<dbReference type="GO" id="GO:0005524">
    <property type="term" value="F:ATP binding"/>
    <property type="evidence" value="ECO:0007669"/>
    <property type="project" value="UniProtKB-KW"/>
</dbReference>
<evidence type="ECO:0000256" key="6">
    <source>
        <dbReference type="ARBA" id="ARBA00022884"/>
    </source>
</evidence>
<keyword evidence="4" id="KW-0347">Helicase</keyword>
<proteinExistence type="predicted"/>
<evidence type="ECO:0000256" key="5">
    <source>
        <dbReference type="ARBA" id="ARBA00022840"/>
    </source>
</evidence>
<dbReference type="Pfam" id="PF00270">
    <property type="entry name" value="DEAD"/>
    <property type="match status" value="1"/>
</dbReference>
<comment type="caution">
    <text evidence="13">The sequence shown here is derived from an EMBL/GenBank/DDBJ whole genome shotgun (WGS) entry which is preliminary data.</text>
</comment>
<dbReference type="GO" id="GO:0016787">
    <property type="term" value="F:hydrolase activity"/>
    <property type="evidence" value="ECO:0007669"/>
    <property type="project" value="UniProtKB-KW"/>
</dbReference>
<gene>
    <name evidence="13" type="ORF">FFLO_03000</name>
</gene>
<evidence type="ECO:0000256" key="8">
    <source>
        <dbReference type="PROSITE-ProRule" id="PRU00552"/>
    </source>
</evidence>
<evidence type="ECO:0000256" key="2">
    <source>
        <dbReference type="ARBA" id="ARBA00022741"/>
    </source>
</evidence>
<reference evidence="13" key="1">
    <citation type="submission" date="2020-04" db="EMBL/GenBank/DDBJ databases">
        <title>Analysis of mating type loci in Filobasidium floriforme.</title>
        <authorList>
            <person name="Nowrousian M."/>
        </authorList>
    </citation>
    <scope>NUCLEOTIDE SEQUENCE</scope>
    <source>
        <strain evidence="13">CBS 6242</strain>
    </source>
</reference>
<evidence type="ECO:0000313" key="13">
    <source>
        <dbReference type="EMBL" id="KAG7553568.1"/>
    </source>
</evidence>
<dbReference type="AlphaFoldDB" id="A0A8K0JRV6"/>
<keyword evidence="2" id="KW-0547">Nucleotide-binding</keyword>
<dbReference type="InterPro" id="IPR014014">
    <property type="entry name" value="RNA_helicase_DEAD_Q_motif"/>
</dbReference>
<dbReference type="CDD" id="cd18787">
    <property type="entry name" value="SF2_C_DEAD"/>
    <property type="match status" value="1"/>
</dbReference>
<feature type="domain" description="DEAD-box RNA helicase Q" evidence="12">
    <location>
        <begin position="115"/>
        <end position="143"/>
    </location>
</feature>
<dbReference type="OrthoDB" id="10265785at2759"/>
<feature type="short sequence motif" description="Q motif" evidence="8">
    <location>
        <begin position="115"/>
        <end position="143"/>
    </location>
</feature>
<dbReference type="SMART" id="SM00487">
    <property type="entry name" value="DEXDc"/>
    <property type="match status" value="1"/>
</dbReference>
<evidence type="ECO:0000256" key="1">
    <source>
        <dbReference type="ARBA" id="ARBA00012552"/>
    </source>
</evidence>
<evidence type="ECO:0000256" key="7">
    <source>
        <dbReference type="ARBA" id="ARBA00047984"/>
    </source>
</evidence>
<sequence>MSSPVPKMEDTAPSEHLVDTTPKPDAGVQSLLSRIGGLATEDKDNASEVSSMDIKGSSAAAEEAPDAAKAGDEEEKQKEASAPGPASKLLQSSYDVKVTLRDQQADPNSPLFSIKSFEDLGLHPQLLKGLYAMKFQKPSKIQEKALPLLLANPPSNMIAQSQSGTGKTAAFSLTMLSRIAYGQELPQAICLAPSRELARQIEIVIQSMGKFLPLQTFLAVKDGWDRNTKVTAQVIVGTPGTVMDMIGKRVLDVKGIKVLVLDEADDMLDIQGLGDHTLRIKKMIPPAAQTLLFSATFPDRVDAFAKRFAPDANEIRLKPEELSVEGIKQFYMDCESEEVKYDVLLELYNLLTIGQSIIFCARRDSADVIANRMIAEGHSVAALHGAKDANERDLVIDGFRDGNTKVLITTNVIARGIDISQVTMVVNYDLPTLRQGGMGRDRVDTETYLHRVGRTGRFGRQGIAVNFVSDENSWQAIQDLKTDLGRDIVKVATGDFDEMEKTLKFHMKK</sequence>
<dbReference type="InterPro" id="IPR011545">
    <property type="entry name" value="DEAD/DEAH_box_helicase_dom"/>
</dbReference>
<dbReference type="PANTHER" id="PTHR47958">
    <property type="entry name" value="ATP-DEPENDENT RNA HELICASE DBP3"/>
    <property type="match status" value="1"/>
</dbReference>
<organism evidence="13 14">
    <name type="scientific">Filobasidium floriforme</name>
    <dbReference type="NCBI Taxonomy" id="5210"/>
    <lineage>
        <taxon>Eukaryota</taxon>
        <taxon>Fungi</taxon>
        <taxon>Dikarya</taxon>
        <taxon>Basidiomycota</taxon>
        <taxon>Agaricomycotina</taxon>
        <taxon>Tremellomycetes</taxon>
        <taxon>Filobasidiales</taxon>
        <taxon>Filobasidiaceae</taxon>
        <taxon>Filobasidium</taxon>
    </lineage>
</organism>
<dbReference type="CDD" id="cd17963">
    <property type="entry name" value="DEADc_DDX19_DDX25"/>
    <property type="match status" value="1"/>
</dbReference>
<feature type="region of interest" description="Disordered" evidence="9">
    <location>
        <begin position="1"/>
        <end position="88"/>
    </location>
</feature>
<dbReference type="SMART" id="SM00490">
    <property type="entry name" value="HELICc"/>
    <property type="match status" value="1"/>
</dbReference>
<dbReference type="InterPro" id="IPR001650">
    <property type="entry name" value="Helicase_C-like"/>
</dbReference>
<evidence type="ECO:0000259" key="12">
    <source>
        <dbReference type="PROSITE" id="PS51195"/>
    </source>
</evidence>
<dbReference type="Gene3D" id="3.40.50.300">
    <property type="entry name" value="P-loop containing nucleotide triphosphate hydrolases"/>
    <property type="match status" value="2"/>
</dbReference>
<keyword evidence="14" id="KW-1185">Reference proteome</keyword>
<evidence type="ECO:0000259" key="11">
    <source>
        <dbReference type="PROSITE" id="PS51194"/>
    </source>
</evidence>
<dbReference type="InterPro" id="IPR014001">
    <property type="entry name" value="Helicase_ATP-bd"/>
</dbReference>
<evidence type="ECO:0000256" key="3">
    <source>
        <dbReference type="ARBA" id="ARBA00022801"/>
    </source>
</evidence>
<name>A0A8K0JRV6_9TREE</name>
<comment type="catalytic activity">
    <reaction evidence="7">
        <text>ATP + H2O = ADP + phosphate + H(+)</text>
        <dbReference type="Rhea" id="RHEA:13065"/>
        <dbReference type="ChEBI" id="CHEBI:15377"/>
        <dbReference type="ChEBI" id="CHEBI:15378"/>
        <dbReference type="ChEBI" id="CHEBI:30616"/>
        <dbReference type="ChEBI" id="CHEBI:43474"/>
        <dbReference type="ChEBI" id="CHEBI:456216"/>
        <dbReference type="EC" id="3.6.4.13"/>
    </reaction>
</comment>
<dbReference type="Proteomes" id="UP000812966">
    <property type="component" value="Unassembled WGS sequence"/>
</dbReference>
<dbReference type="SUPFAM" id="SSF52540">
    <property type="entry name" value="P-loop containing nucleoside triphosphate hydrolases"/>
    <property type="match status" value="1"/>
</dbReference>
<evidence type="ECO:0000259" key="10">
    <source>
        <dbReference type="PROSITE" id="PS51192"/>
    </source>
</evidence>
<accession>A0A8K0JRV6</accession>
<dbReference type="FunFam" id="3.40.50.300:FF:000849">
    <property type="entry name" value="ATP-dependent RNA helicase DBP5"/>
    <property type="match status" value="1"/>
</dbReference>
<protein>
    <recommendedName>
        <fullName evidence="1">RNA helicase</fullName>
        <ecNumber evidence="1">3.6.4.13</ecNumber>
    </recommendedName>
</protein>